<name>A0A8X7VA13_BRACI</name>
<comment type="caution">
    <text evidence="2">The sequence shown here is derived from an EMBL/GenBank/DDBJ whole genome shotgun (WGS) entry which is preliminary data.</text>
</comment>
<keyword evidence="3" id="KW-1185">Reference proteome</keyword>
<proteinExistence type="predicted"/>
<dbReference type="EMBL" id="JAAMPC010000006">
    <property type="protein sequence ID" value="KAG2305991.1"/>
    <property type="molecule type" value="Genomic_DNA"/>
</dbReference>
<evidence type="ECO:0000313" key="3">
    <source>
        <dbReference type="Proteomes" id="UP000886595"/>
    </source>
</evidence>
<feature type="compositionally biased region" description="Basic and acidic residues" evidence="1">
    <location>
        <begin position="33"/>
        <end position="42"/>
    </location>
</feature>
<accession>A0A8X7VA13</accession>
<evidence type="ECO:0000313" key="2">
    <source>
        <dbReference type="EMBL" id="KAG2305991.1"/>
    </source>
</evidence>
<protein>
    <submittedName>
        <fullName evidence="2">Uncharacterized protein</fullName>
    </submittedName>
</protein>
<evidence type="ECO:0000256" key="1">
    <source>
        <dbReference type="SAM" id="MobiDB-lite"/>
    </source>
</evidence>
<gene>
    <name evidence="2" type="ORF">Bca52824_025739</name>
</gene>
<dbReference type="AlphaFoldDB" id="A0A8X7VA13"/>
<organism evidence="2 3">
    <name type="scientific">Brassica carinata</name>
    <name type="common">Ethiopian mustard</name>
    <name type="synonym">Abyssinian cabbage</name>
    <dbReference type="NCBI Taxonomy" id="52824"/>
    <lineage>
        <taxon>Eukaryota</taxon>
        <taxon>Viridiplantae</taxon>
        <taxon>Streptophyta</taxon>
        <taxon>Embryophyta</taxon>
        <taxon>Tracheophyta</taxon>
        <taxon>Spermatophyta</taxon>
        <taxon>Magnoliopsida</taxon>
        <taxon>eudicotyledons</taxon>
        <taxon>Gunneridae</taxon>
        <taxon>Pentapetalae</taxon>
        <taxon>rosids</taxon>
        <taxon>malvids</taxon>
        <taxon>Brassicales</taxon>
        <taxon>Brassicaceae</taxon>
        <taxon>Brassiceae</taxon>
        <taxon>Brassica</taxon>
    </lineage>
</organism>
<reference evidence="2 3" key="1">
    <citation type="submission" date="2020-02" db="EMBL/GenBank/DDBJ databases">
        <authorList>
            <person name="Ma Q."/>
            <person name="Huang Y."/>
            <person name="Song X."/>
            <person name="Pei D."/>
        </authorList>
    </citation>
    <scope>NUCLEOTIDE SEQUENCE [LARGE SCALE GENOMIC DNA]</scope>
    <source>
        <strain evidence="2">Sxm20200214</strain>
        <tissue evidence="2">Leaf</tissue>
    </source>
</reference>
<sequence length="83" mass="9341">MPARRSGGVQETIVPDASTGEVSGVQRRLMPTKRYDDSREDQLSEPEEDSKFGAGKRQCKRSVKLTECTADPRLKKLFDKRKG</sequence>
<feature type="region of interest" description="Disordered" evidence="1">
    <location>
        <begin position="1"/>
        <end position="58"/>
    </location>
</feature>
<dbReference type="Proteomes" id="UP000886595">
    <property type="component" value="Unassembled WGS sequence"/>
</dbReference>